<dbReference type="Pfam" id="PF10342">
    <property type="entry name" value="Kre9_KNH"/>
    <property type="match status" value="1"/>
</dbReference>
<protein>
    <recommendedName>
        <fullName evidence="2">Yeast cell wall synthesis Kre9/Knh1-like N-terminal domain-containing protein</fullName>
    </recommendedName>
</protein>
<name>A0A1V1NQY2_9BACT</name>
<proteinExistence type="predicted"/>
<evidence type="ECO:0000259" key="2">
    <source>
        <dbReference type="Pfam" id="PF10342"/>
    </source>
</evidence>
<reference evidence="4" key="1">
    <citation type="submission" date="2012-11" db="EMBL/GenBank/DDBJ databases">
        <authorList>
            <person name="Lucero-Rivera Y.E."/>
            <person name="Tovar-Ramirez D."/>
        </authorList>
    </citation>
    <scope>NUCLEOTIDE SEQUENCE [LARGE SCALE GENOMIC DNA]</scope>
    <source>
        <strain evidence="4">Araruama</strain>
    </source>
</reference>
<dbReference type="EMBL" id="ATBP01003363">
    <property type="protein sequence ID" value="ETR64978.1"/>
    <property type="molecule type" value="Genomic_DNA"/>
</dbReference>
<dbReference type="AlphaFoldDB" id="A0A1V1NQY2"/>
<evidence type="ECO:0000256" key="1">
    <source>
        <dbReference type="ARBA" id="ARBA00022729"/>
    </source>
</evidence>
<gene>
    <name evidence="3" type="ORF">OMM_15018</name>
</gene>
<feature type="non-terminal residue" evidence="3">
    <location>
        <position position="1"/>
    </location>
</feature>
<comment type="caution">
    <text evidence="3">The sequence shown here is derived from an EMBL/GenBank/DDBJ whole genome shotgun (WGS) entry which is preliminary data.</text>
</comment>
<feature type="domain" description="Yeast cell wall synthesis Kre9/Knh1-like N-terminal" evidence="2">
    <location>
        <begin position="14"/>
        <end position="75"/>
    </location>
</feature>
<evidence type="ECO:0000313" key="3">
    <source>
        <dbReference type="EMBL" id="ETR64978.1"/>
    </source>
</evidence>
<organism evidence="3 4">
    <name type="scientific">Candidatus Magnetoglobus multicellularis str. Araruama</name>
    <dbReference type="NCBI Taxonomy" id="890399"/>
    <lineage>
        <taxon>Bacteria</taxon>
        <taxon>Pseudomonadati</taxon>
        <taxon>Thermodesulfobacteriota</taxon>
        <taxon>Desulfobacteria</taxon>
        <taxon>Desulfobacterales</taxon>
        <taxon>Desulfobacteraceae</taxon>
        <taxon>Candidatus Magnetoglobus</taxon>
    </lineage>
</organism>
<dbReference type="Proteomes" id="UP000189670">
    <property type="component" value="Unassembled WGS sequence"/>
</dbReference>
<feature type="non-terminal residue" evidence="3">
    <location>
        <position position="230"/>
    </location>
</feature>
<sequence length="230" mass="25511">GGQSRLFGHLFIWSPKQASFWQPGNIMTITWETQNIPGNVKISLSTEGGRSGTYETIAETENDGSYDWQVTGDISVNCMLRIDPIEEPDKGTRQGLFTIHTYSTQKYQTVALSPSTTTLSNQSTFLLSANYSTSDNAKTHGIGVRFHYNSSLVSLTNLENVFLTPTILNPTPTEDTNNFDNDLTTDQYVELSWTSLSSDWPNESQPVKLADLQFIAISTGQTSINTSLYD</sequence>
<keyword evidence="1" id="KW-0732">Signal</keyword>
<dbReference type="InterPro" id="IPR018466">
    <property type="entry name" value="Kre9/Knh1-like_N"/>
</dbReference>
<accession>A0A1V1NQY2</accession>
<evidence type="ECO:0000313" key="4">
    <source>
        <dbReference type="Proteomes" id="UP000189670"/>
    </source>
</evidence>